<protein>
    <submittedName>
        <fullName evidence="2">Uncharacterized protein</fullName>
    </submittedName>
</protein>
<feature type="region of interest" description="Disordered" evidence="1">
    <location>
        <begin position="1"/>
        <end position="43"/>
    </location>
</feature>
<name>A0AAV7LMT5_PLEWA</name>
<keyword evidence="3" id="KW-1185">Reference proteome</keyword>
<feature type="compositionally biased region" description="Polar residues" evidence="1">
    <location>
        <begin position="1"/>
        <end position="27"/>
    </location>
</feature>
<evidence type="ECO:0000313" key="3">
    <source>
        <dbReference type="Proteomes" id="UP001066276"/>
    </source>
</evidence>
<feature type="region of interest" description="Disordered" evidence="1">
    <location>
        <begin position="59"/>
        <end position="120"/>
    </location>
</feature>
<dbReference type="Proteomes" id="UP001066276">
    <property type="component" value="Chromosome 11"/>
</dbReference>
<dbReference type="EMBL" id="JANPWB010000015">
    <property type="protein sequence ID" value="KAJ1092886.1"/>
    <property type="molecule type" value="Genomic_DNA"/>
</dbReference>
<gene>
    <name evidence="2" type="ORF">NDU88_005996</name>
</gene>
<accession>A0AAV7LMT5</accession>
<dbReference type="AlphaFoldDB" id="A0AAV7LMT5"/>
<feature type="compositionally biased region" description="Polar residues" evidence="1">
    <location>
        <begin position="59"/>
        <end position="85"/>
    </location>
</feature>
<feature type="compositionally biased region" description="Basic and acidic residues" evidence="1">
    <location>
        <begin position="90"/>
        <end position="114"/>
    </location>
</feature>
<evidence type="ECO:0000313" key="2">
    <source>
        <dbReference type="EMBL" id="KAJ1092886.1"/>
    </source>
</evidence>
<comment type="caution">
    <text evidence="2">The sequence shown here is derived from an EMBL/GenBank/DDBJ whole genome shotgun (WGS) entry which is preliminary data.</text>
</comment>
<reference evidence="2" key="1">
    <citation type="journal article" date="2022" name="bioRxiv">
        <title>Sequencing and chromosome-scale assembly of the giantPleurodeles waltlgenome.</title>
        <authorList>
            <person name="Brown T."/>
            <person name="Elewa A."/>
            <person name="Iarovenko S."/>
            <person name="Subramanian E."/>
            <person name="Araus A.J."/>
            <person name="Petzold A."/>
            <person name="Susuki M."/>
            <person name="Suzuki K.-i.T."/>
            <person name="Hayashi T."/>
            <person name="Toyoda A."/>
            <person name="Oliveira C."/>
            <person name="Osipova E."/>
            <person name="Leigh N.D."/>
            <person name="Simon A."/>
            <person name="Yun M.H."/>
        </authorList>
    </citation>
    <scope>NUCLEOTIDE SEQUENCE</scope>
    <source>
        <strain evidence="2">20211129_DDA</strain>
        <tissue evidence="2">Liver</tissue>
    </source>
</reference>
<proteinExistence type="predicted"/>
<evidence type="ECO:0000256" key="1">
    <source>
        <dbReference type="SAM" id="MobiDB-lite"/>
    </source>
</evidence>
<sequence>MQCSPGSTEPVEQQSDSTGRKSPSNQAVVKKTTRTADKTFGKDKKEGYKITDFLITKMPDNSITDLNGNVSSSPRMDIDTGTTPTAAEKSPQDKECPGADVVKEKNRSSFECRKGPSTQVTSQAWDKIAGEASSVPTANVVSLIKREKKGQRKARKKVKVA</sequence>
<feature type="compositionally biased region" description="Basic and acidic residues" evidence="1">
    <location>
        <begin position="34"/>
        <end position="43"/>
    </location>
</feature>
<organism evidence="2 3">
    <name type="scientific">Pleurodeles waltl</name>
    <name type="common">Iberian ribbed newt</name>
    <dbReference type="NCBI Taxonomy" id="8319"/>
    <lineage>
        <taxon>Eukaryota</taxon>
        <taxon>Metazoa</taxon>
        <taxon>Chordata</taxon>
        <taxon>Craniata</taxon>
        <taxon>Vertebrata</taxon>
        <taxon>Euteleostomi</taxon>
        <taxon>Amphibia</taxon>
        <taxon>Batrachia</taxon>
        <taxon>Caudata</taxon>
        <taxon>Salamandroidea</taxon>
        <taxon>Salamandridae</taxon>
        <taxon>Pleurodelinae</taxon>
        <taxon>Pleurodeles</taxon>
    </lineage>
</organism>